<evidence type="ECO:0000313" key="2">
    <source>
        <dbReference type="EMBL" id="QVT78101.1"/>
    </source>
</evidence>
<reference evidence="2 3" key="1">
    <citation type="submission" date="2021-05" db="EMBL/GenBank/DDBJ databases">
        <title>Complete genome of Nocardioides aquaticus KCTC 9944T isolated from meromictic and hypersaline Ekho Lake, Antarctica.</title>
        <authorList>
            <person name="Hwang K."/>
            <person name="Kim K.M."/>
            <person name="Choe H."/>
        </authorList>
    </citation>
    <scope>NUCLEOTIDE SEQUENCE [LARGE SCALE GENOMIC DNA]</scope>
    <source>
        <strain evidence="2 3">KCTC 9944</strain>
    </source>
</reference>
<keyword evidence="1" id="KW-0472">Membrane</keyword>
<gene>
    <name evidence="2" type="ORF">ENKNEFLB_00473</name>
</gene>
<feature type="transmembrane region" description="Helical" evidence="1">
    <location>
        <begin position="33"/>
        <end position="52"/>
    </location>
</feature>
<keyword evidence="1" id="KW-1133">Transmembrane helix</keyword>
<dbReference type="RefSeq" id="WP_214057733.1">
    <property type="nucleotide sequence ID" value="NZ_BAAAHS010000222.1"/>
</dbReference>
<organism evidence="2 3">
    <name type="scientific">Nocardioides aquaticus</name>
    <dbReference type="NCBI Taxonomy" id="160826"/>
    <lineage>
        <taxon>Bacteria</taxon>
        <taxon>Bacillati</taxon>
        <taxon>Actinomycetota</taxon>
        <taxon>Actinomycetes</taxon>
        <taxon>Propionibacteriales</taxon>
        <taxon>Nocardioidaceae</taxon>
        <taxon>Nocardioides</taxon>
    </lineage>
</organism>
<evidence type="ECO:0000256" key="1">
    <source>
        <dbReference type="SAM" id="Phobius"/>
    </source>
</evidence>
<keyword evidence="3" id="KW-1185">Reference proteome</keyword>
<protein>
    <recommendedName>
        <fullName evidence="4">DUF389 domain-containing protein</fullName>
    </recommendedName>
</protein>
<keyword evidence="1" id="KW-0812">Transmembrane</keyword>
<feature type="transmembrane region" description="Helical" evidence="1">
    <location>
        <begin position="57"/>
        <end position="74"/>
    </location>
</feature>
<evidence type="ECO:0000313" key="3">
    <source>
        <dbReference type="Proteomes" id="UP000679307"/>
    </source>
</evidence>
<sequence length="259" mass="25933">MAVGNRLGDVVLGLGCAATGVVLPVALGLDPALTVAVLALGVVAGVATGPLVGGRKLAAFFALLATGVVVLGSLDRTESGGSWIAGMVLGAVLGMVLTGRAERGRRRGPATAVRVRWDHGPETVEPDTPSTADLLDAVRALDGRGRTVVSIARGHARLDIGGDAGGPLLVLYCADVSARLPRWQALTSGPHEQSGGEVAVRIAGTDGRVPASATTTLGRALEAVEHVAAGGTPAPAHELRGGMQVADLRPPALDASGDL</sequence>
<dbReference type="Proteomes" id="UP000679307">
    <property type="component" value="Chromosome"/>
</dbReference>
<accession>A0ABX8ECY0</accession>
<feature type="transmembrane region" description="Helical" evidence="1">
    <location>
        <begin position="7"/>
        <end position="27"/>
    </location>
</feature>
<dbReference type="EMBL" id="CP075371">
    <property type="protein sequence ID" value="QVT78101.1"/>
    <property type="molecule type" value="Genomic_DNA"/>
</dbReference>
<evidence type="ECO:0008006" key="4">
    <source>
        <dbReference type="Google" id="ProtNLM"/>
    </source>
</evidence>
<proteinExistence type="predicted"/>
<name>A0ABX8ECY0_9ACTN</name>
<feature type="transmembrane region" description="Helical" evidence="1">
    <location>
        <begin position="80"/>
        <end position="98"/>
    </location>
</feature>